<comment type="caution">
    <text evidence="3">The sequence shown here is derived from an EMBL/GenBank/DDBJ whole genome shotgun (WGS) entry which is preliminary data.</text>
</comment>
<accession>A0AAN6U855</accession>
<dbReference type="SUPFAM" id="SSF48208">
    <property type="entry name" value="Six-hairpin glycosidases"/>
    <property type="match status" value="1"/>
</dbReference>
<dbReference type="PANTHER" id="PTHR31616:SF0">
    <property type="entry name" value="GLUCAN 1,4-ALPHA-GLUCOSIDASE"/>
    <property type="match status" value="1"/>
</dbReference>
<evidence type="ECO:0000259" key="1">
    <source>
        <dbReference type="Pfam" id="PF00723"/>
    </source>
</evidence>
<evidence type="ECO:0000313" key="4">
    <source>
        <dbReference type="Proteomes" id="UP001302602"/>
    </source>
</evidence>
<dbReference type="PANTHER" id="PTHR31616">
    <property type="entry name" value="TREHALASE"/>
    <property type="match status" value="1"/>
</dbReference>
<sequence length="685" mass="79261">MKREREEGKGETLLPFYPFLPPFSFLLISPAKSHARNMTSFMLHTQHRSLPTLCRPEFDSPSVFCRLLDKDKGGYFSIHPSSDIRCTTKQQYLPSSNILQTRYIHEDGVVDLVDFFPRPKNASVISKGPKQSAYREMTSIQEELKQWLVRRVECIRGRLQLDVEIFPAFEYAMEPHTTTILQEETMPHSPTSKTATFHSKNTKLQLDVSLDSGEHSDDHWPIVRFKKIRKPGMLGEGVVASIDVREGQAVSFVIRNDIDNHVTENITSVILDTQQHDTQTYWYNWISKSKYKGRWREVVSRSLMILKLMTYEPTGAIIAAPTFSIPEDIGGVRNWDYRFSWVRDSSFTIYILLRLGFTEEADAYMEFISERFVKSRVPDGGLPIMFTIRGETDIPERELTHLDGYRGSRPVRIGNGAAFHQQFDIYGELMDGIYLYNKYGKPIHWDLWCRVREMLDYVLTIMDQPDMSIWEVRNNKQNFTYSKIMLWVAFDRGLRLADKRNFPCPNRAKWLAARDGLYEEIMEKAYNKDMKCFVQSYESRTILDSSILIAPLVFFISPNDPRFLNTMDRIMLPPEKGGLTSTGLVYRYDTEVTEDGVGGREGAFSMCTFWLVEAMTRASVYEPKYLVRAINLFENMLSFSNHLMMFSEEISRSGEQLGNTPQAFSHLALISAAFNLDRVSSEPRR</sequence>
<dbReference type="InterPro" id="IPR008928">
    <property type="entry name" value="6-hairpin_glycosidase_sf"/>
</dbReference>
<dbReference type="InterPro" id="IPR011613">
    <property type="entry name" value="GH15-like"/>
</dbReference>
<evidence type="ECO:0000313" key="3">
    <source>
        <dbReference type="EMBL" id="KAK4128157.1"/>
    </source>
</evidence>
<dbReference type="Pfam" id="PF00723">
    <property type="entry name" value="Glyco_hydro_15"/>
    <property type="match status" value="1"/>
</dbReference>
<name>A0AAN6U855_9PEZI</name>
<feature type="domain" description="Trehalase-like N-terminal" evidence="2">
    <location>
        <begin position="37"/>
        <end position="116"/>
    </location>
</feature>
<feature type="domain" description="GH15-like" evidence="1">
    <location>
        <begin position="296"/>
        <end position="673"/>
    </location>
</feature>
<dbReference type="AlphaFoldDB" id="A0AAN6U855"/>
<dbReference type="GO" id="GO:0004553">
    <property type="term" value="F:hydrolase activity, hydrolyzing O-glycosyl compounds"/>
    <property type="evidence" value="ECO:0007669"/>
    <property type="project" value="TreeGrafter"/>
</dbReference>
<dbReference type="GeneID" id="87825891"/>
<dbReference type="GO" id="GO:0005975">
    <property type="term" value="P:carbohydrate metabolic process"/>
    <property type="evidence" value="ECO:0007669"/>
    <property type="project" value="InterPro"/>
</dbReference>
<dbReference type="EMBL" id="MU853223">
    <property type="protein sequence ID" value="KAK4128157.1"/>
    <property type="molecule type" value="Genomic_DNA"/>
</dbReference>
<reference evidence="3" key="1">
    <citation type="journal article" date="2023" name="Mol. Phylogenet. Evol.">
        <title>Genome-scale phylogeny and comparative genomics of the fungal order Sordariales.</title>
        <authorList>
            <person name="Hensen N."/>
            <person name="Bonometti L."/>
            <person name="Westerberg I."/>
            <person name="Brannstrom I.O."/>
            <person name="Guillou S."/>
            <person name="Cros-Aarteil S."/>
            <person name="Calhoun S."/>
            <person name="Haridas S."/>
            <person name="Kuo A."/>
            <person name="Mondo S."/>
            <person name="Pangilinan J."/>
            <person name="Riley R."/>
            <person name="LaButti K."/>
            <person name="Andreopoulos B."/>
            <person name="Lipzen A."/>
            <person name="Chen C."/>
            <person name="Yan M."/>
            <person name="Daum C."/>
            <person name="Ng V."/>
            <person name="Clum A."/>
            <person name="Steindorff A."/>
            <person name="Ohm R.A."/>
            <person name="Martin F."/>
            <person name="Silar P."/>
            <person name="Natvig D.O."/>
            <person name="Lalanne C."/>
            <person name="Gautier V."/>
            <person name="Ament-Velasquez S.L."/>
            <person name="Kruys A."/>
            <person name="Hutchinson M.I."/>
            <person name="Powell A.J."/>
            <person name="Barry K."/>
            <person name="Miller A.N."/>
            <person name="Grigoriev I.V."/>
            <person name="Debuchy R."/>
            <person name="Gladieux P."/>
            <person name="Hiltunen Thoren M."/>
            <person name="Johannesson H."/>
        </authorList>
    </citation>
    <scope>NUCLEOTIDE SEQUENCE</scope>
    <source>
        <strain evidence="3">CBS 731.68</strain>
    </source>
</reference>
<dbReference type="InterPro" id="IPR045582">
    <property type="entry name" value="Trehalase-like_N"/>
</dbReference>
<proteinExistence type="predicted"/>
<dbReference type="Proteomes" id="UP001302602">
    <property type="component" value="Unassembled WGS sequence"/>
</dbReference>
<reference evidence="3" key="2">
    <citation type="submission" date="2023-05" db="EMBL/GenBank/DDBJ databases">
        <authorList>
            <consortium name="Lawrence Berkeley National Laboratory"/>
            <person name="Steindorff A."/>
            <person name="Hensen N."/>
            <person name="Bonometti L."/>
            <person name="Westerberg I."/>
            <person name="Brannstrom I.O."/>
            <person name="Guillou S."/>
            <person name="Cros-Aarteil S."/>
            <person name="Calhoun S."/>
            <person name="Haridas S."/>
            <person name="Kuo A."/>
            <person name="Mondo S."/>
            <person name="Pangilinan J."/>
            <person name="Riley R."/>
            <person name="Labutti K."/>
            <person name="Andreopoulos B."/>
            <person name="Lipzen A."/>
            <person name="Chen C."/>
            <person name="Yanf M."/>
            <person name="Daum C."/>
            <person name="Ng V."/>
            <person name="Clum A."/>
            <person name="Ohm R."/>
            <person name="Martin F."/>
            <person name="Silar P."/>
            <person name="Natvig D."/>
            <person name="Lalanne C."/>
            <person name="Gautier V."/>
            <person name="Ament-Velasquez S.L."/>
            <person name="Kruys A."/>
            <person name="Hutchinson M.I."/>
            <person name="Powell A.J."/>
            <person name="Barry K."/>
            <person name="Miller A.N."/>
            <person name="Grigoriev I.V."/>
            <person name="Debuchy R."/>
            <person name="Gladieux P."/>
            <person name="Thoren M.H."/>
            <person name="Johannesson H."/>
        </authorList>
    </citation>
    <scope>NUCLEOTIDE SEQUENCE</scope>
    <source>
        <strain evidence="3">CBS 731.68</strain>
    </source>
</reference>
<dbReference type="RefSeq" id="XP_062651928.1">
    <property type="nucleotide sequence ID" value="XM_062789121.1"/>
</dbReference>
<organism evidence="3 4">
    <name type="scientific">Parathielavia appendiculata</name>
    <dbReference type="NCBI Taxonomy" id="2587402"/>
    <lineage>
        <taxon>Eukaryota</taxon>
        <taxon>Fungi</taxon>
        <taxon>Dikarya</taxon>
        <taxon>Ascomycota</taxon>
        <taxon>Pezizomycotina</taxon>
        <taxon>Sordariomycetes</taxon>
        <taxon>Sordariomycetidae</taxon>
        <taxon>Sordariales</taxon>
        <taxon>Chaetomiaceae</taxon>
        <taxon>Parathielavia</taxon>
    </lineage>
</organism>
<gene>
    <name evidence="3" type="ORF">N657DRAFT_5757</name>
</gene>
<dbReference type="InterPro" id="IPR012341">
    <property type="entry name" value="6hp_glycosidase-like_sf"/>
</dbReference>
<keyword evidence="4" id="KW-1185">Reference proteome</keyword>
<keyword evidence="3" id="KW-0378">Hydrolase</keyword>
<evidence type="ECO:0000259" key="2">
    <source>
        <dbReference type="Pfam" id="PF19291"/>
    </source>
</evidence>
<dbReference type="Gene3D" id="1.50.10.10">
    <property type="match status" value="1"/>
</dbReference>
<dbReference type="Pfam" id="PF19291">
    <property type="entry name" value="TREH_N"/>
    <property type="match status" value="1"/>
</dbReference>
<protein>
    <submittedName>
        <fullName evidence="3">Glycoside hydrolase family 15 protein</fullName>
    </submittedName>
</protein>